<comment type="caution">
    <text evidence="1">The sequence shown here is derived from an EMBL/GenBank/DDBJ whole genome shotgun (WGS) entry which is preliminary data.</text>
</comment>
<reference evidence="1 2" key="1">
    <citation type="submission" date="2019-12" db="EMBL/GenBank/DDBJ databases">
        <authorList>
            <person name="Li M."/>
        </authorList>
    </citation>
    <scope>NUCLEOTIDE SEQUENCE [LARGE SCALE GENOMIC DNA]</scope>
    <source>
        <strain evidence="1 2">GBMRC 2024</strain>
    </source>
</reference>
<keyword evidence="2" id="KW-1185">Reference proteome</keyword>
<protein>
    <submittedName>
        <fullName evidence="1">Uncharacterized protein</fullName>
    </submittedName>
</protein>
<organism evidence="1 2">
    <name type="scientific">Pseudooceanicola albus</name>
    <dbReference type="NCBI Taxonomy" id="2692189"/>
    <lineage>
        <taxon>Bacteria</taxon>
        <taxon>Pseudomonadati</taxon>
        <taxon>Pseudomonadota</taxon>
        <taxon>Alphaproteobacteria</taxon>
        <taxon>Rhodobacterales</taxon>
        <taxon>Paracoccaceae</taxon>
        <taxon>Pseudooceanicola</taxon>
    </lineage>
</organism>
<name>A0A6L7FZ81_9RHOB</name>
<dbReference type="Proteomes" id="UP000477911">
    <property type="component" value="Unassembled WGS sequence"/>
</dbReference>
<sequence>MTATTGLYDNETAQELLSGVAEVGVPVIREILAVCDDAWADDDFTDSELEDGLAILVIVAGALDPAAPEAQATRAALPAPIQSEIRALPRGPLVRLAQMVAVKAPDLLEELGQDPQEIAGYMATLQDLARVIAAEGEAA</sequence>
<gene>
    <name evidence="1" type="ORF">GR170_04405</name>
</gene>
<dbReference type="EMBL" id="WUMU01000003">
    <property type="protein sequence ID" value="MXN17065.1"/>
    <property type="molecule type" value="Genomic_DNA"/>
</dbReference>
<accession>A0A6L7FZ81</accession>
<dbReference type="AlphaFoldDB" id="A0A6L7FZ81"/>
<dbReference type="RefSeq" id="WP_160891998.1">
    <property type="nucleotide sequence ID" value="NZ_WUMU01000003.1"/>
</dbReference>
<evidence type="ECO:0000313" key="1">
    <source>
        <dbReference type="EMBL" id="MXN17065.1"/>
    </source>
</evidence>
<evidence type="ECO:0000313" key="2">
    <source>
        <dbReference type="Proteomes" id="UP000477911"/>
    </source>
</evidence>
<proteinExistence type="predicted"/>